<dbReference type="EMBL" id="QWIQ01001145">
    <property type="protein sequence ID" value="RMY69461.1"/>
    <property type="molecule type" value="Genomic_DNA"/>
</dbReference>
<feature type="domain" description="HIT-type" evidence="3">
    <location>
        <begin position="8"/>
        <end position="41"/>
    </location>
</feature>
<dbReference type="Pfam" id="PF04438">
    <property type="entry name" value="zf-HIT"/>
    <property type="match status" value="1"/>
</dbReference>
<gene>
    <name evidence="4" type="ORF">D0862_14867</name>
</gene>
<dbReference type="Gene3D" id="3.30.60.190">
    <property type="match status" value="1"/>
</dbReference>
<feature type="compositionally biased region" description="Gly residues" evidence="2">
    <location>
        <begin position="157"/>
        <end position="174"/>
    </location>
</feature>
<evidence type="ECO:0000256" key="1">
    <source>
        <dbReference type="PROSITE-ProRule" id="PRU00453"/>
    </source>
</evidence>
<feature type="compositionally biased region" description="Low complexity" evidence="2">
    <location>
        <begin position="48"/>
        <end position="59"/>
    </location>
</feature>
<feature type="compositionally biased region" description="Basic residues" evidence="2">
    <location>
        <begin position="144"/>
        <end position="156"/>
    </location>
</feature>
<proteinExistence type="predicted"/>
<dbReference type="AlphaFoldDB" id="A0A3M7DYH0"/>
<comment type="caution">
    <text evidence="4">The sequence shown here is derived from an EMBL/GenBank/DDBJ whole genome shotgun (WGS) entry which is preliminary data.</text>
</comment>
<name>A0A3M7DYH0_HORWE</name>
<dbReference type="PROSITE" id="PS51083">
    <property type="entry name" value="ZF_HIT"/>
    <property type="match status" value="1"/>
</dbReference>
<feature type="region of interest" description="Disordered" evidence="2">
    <location>
        <begin position="118"/>
        <end position="223"/>
    </location>
</feature>
<reference evidence="4 5" key="1">
    <citation type="journal article" date="2018" name="BMC Genomics">
        <title>Genomic evidence for intraspecific hybridization in a clonal and extremely halotolerant yeast.</title>
        <authorList>
            <person name="Gostincar C."/>
            <person name="Stajich J.E."/>
            <person name="Zupancic J."/>
            <person name="Zalar P."/>
            <person name="Gunde-Cimerman N."/>
        </authorList>
    </citation>
    <scope>NUCLEOTIDE SEQUENCE [LARGE SCALE GENOMIC DNA]</scope>
    <source>
        <strain evidence="4 5">EXF-171</strain>
    </source>
</reference>
<sequence>NCSSTPLCGICTARESKYKCPVCALRYCSLACYKRHQPMHATASSEGATPTTQPQPTAPSDRQPKDRRPGTSHRIPNKIDPTHFDTDPDFQALLHRYPRLRIQLQALYALTLEPGPEEARSWSREPLPGDSVPTATGSGSGWKARGRGGGRGRRGGRGSGTGGDRSAEGAGGRQHGVWTVEKGEKEALGVMRKMRTSSGNQQQHHHHAKTSSGGGGRSDDKAEGLREFIELCMLRFGKAEREGGMEERRGEGRVG</sequence>
<keyword evidence="1" id="KW-0479">Metal-binding</keyword>
<organism evidence="4 5">
    <name type="scientific">Hortaea werneckii</name>
    <name type="common">Black yeast</name>
    <name type="synonym">Cladosporium werneckii</name>
    <dbReference type="NCBI Taxonomy" id="91943"/>
    <lineage>
        <taxon>Eukaryota</taxon>
        <taxon>Fungi</taxon>
        <taxon>Dikarya</taxon>
        <taxon>Ascomycota</taxon>
        <taxon>Pezizomycotina</taxon>
        <taxon>Dothideomycetes</taxon>
        <taxon>Dothideomycetidae</taxon>
        <taxon>Mycosphaerellales</taxon>
        <taxon>Teratosphaeriaceae</taxon>
        <taxon>Hortaea</taxon>
    </lineage>
</organism>
<evidence type="ECO:0000313" key="5">
    <source>
        <dbReference type="Proteomes" id="UP000281468"/>
    </source>
</evidence>
<keyword evidence="1" id="KW-0863">Zinc-finger</keyword>
<dbReference type="CDD" id="cd23024">
    <property type="entry name" value="zf-HIT_ZNHIT2-3"/>
    <property type="match status" value="1"/>
</dbReference>
<dbReference type="GO" id="GO:0008270">
    <property type="term" value="F:zinc ion binding"/>
    <property type="evidence" value="ECO:0007669"/>
    <property type="project" value="UniProtKB-UniRule"/>
</dbReference>
<feature type="non-terminal residue" evidence="4">
    <location>
        <position position="1"/>
    </location>
</feature>
<keyword evidence="1" id="KW-0862">Zinc</keyword>
<dbReference type="SUPFAM" id="SSF144232">
    <property type="entry name" value="HIT/MYND zinc finger-like"/>
    <property type="match status" value="1"/>
</dbReference>
<feature type="region of interest" description="Disordered" evidence="2">
    <location>
        <begin position="43"/>
        <end position="86"/>
    </location>
</feature>
<evidence type="ECO:0000259" key="3">
    <source>
        <dbReference type="PROSITE" id="PS51083"/>
    </source>
</evidence>
<evidence type="ECO:0000313" key="4">
    <source>
        <dbReference type="EMBL" id="RMY69461.1"/>
    </source>
</evidence>
<dbReference type="InterPro" id="IPR013087">
    <property type="entry name" value="Znf_C2H2_type"/>
</dbReference>
<accession>A0A3M7DYH0</accession>
<dbReference type="Proteomes" id="UP000281468">
    <property type="component" value="Unassembled WGS sequence"/>
</dbReference>
<evidence type="ECO:0000256" key="2">
    <source>
        <dbReference type="SAM" id="MobiDB-lite"/>
    </source>
</evidence>
<dbReference type="InterPro" id="IPR007529">
    <property type="entry name" value="Znf_HIT"/>
</dbReference>
<protein>
    <recommendedName>
        <fullName evidence="3">HIT-type domain-containing protein</fullName>
    </recommendedName>
</protein>
<dbReference type="PROSITE" id="PS00028">
    <property type="entry name" value="ZINC_FINGER_C2H2_1"/>
    <property type="match status" value="1"/>
</dbReference>